<name>A0A9X1ZJ78_9GAMM</name>
<accession>A0A9X1ZJ78</accession>
<evidence type="ECO:0000313" key="3">
    <source>
        <dbReference type="Proteomes" id="UP001139293"/>
    </source>
</evidence>
<dbReference type="Proteomes" id="UP001139293">
    <property type="component" value="Unassembled WGS sequence"/>
</dbReference>
<protein>
    <submittedName>
        <fullName evidence="2">Uncharacterized protein</fullName>
    </submittedName>
</protein>
<reference evidence="2" key="1">
    <citation type="submission" date="2022-01" db="EMBL/GenBank/DDBJ databases">
        <title>Whole genome-based taxonomy of the Shewanellaceae.</title>
        <authorList>
            <person name="Martin-Rodriguez A.J."/>
        </authorList>
    </citation>
    <scope>NUCLEOTIDE SEQUENCE</scope>
    <source>
        <strain evidence="2">KCTC 23973</strain>
    </source>
</reference>
<dbReference type="EMBL" id="JAKILB010000020">
    <property type="protein sequence ID" value="MCL1140872.1"/>
    <property type="molecule type" value="Genomic_DNA"/>
</dbReference>
<proteinExistence type="predicted"/>
<sequence>MKPHFEVKYLDLIWYDKNTLTKVTESISGLQIQYDEAKSQFECETTIYPNAKGVDRGQLAIRFLNNKIAKPYIDMPNGSVKYLTPIKDIDTGRTWWIVADEWDQKNKIWRSIAPNIAGSIKFSLQGKACILAIAGADFTLEQLESYLSSFKNDLWELILDESSAVQANAKTSNAIGVNDKIIESINNLVSHAEKVLITPKAELREVQALKPRKAVKPVNRTFMELASKTNQRFLTSRATESTFNVAENRYVLFALERCYRIVKQVTILANNKAERYKDTVTKLENQHNNFSDSVLVERELVVNDLKKLSERCHIDYWQKLFANKLDNSGIQFSEHGQFEDFFVRIESLTRERDGFFIKVWDGSVWGDVNGKHSIISFRHNESYAPLLSVLQHGMSLQVTCQSHLYSTERLNIFNLNSIQSIKLIGSESMLDARLAFDKEKLLGKKLSEQGWQKKLTDSEIEEQEKEKASLRNRISFYEQNQTMSEYVYKKIAPKLRQLDKLIKAFKKLQIKPSSHFPNSMTFVQNPHYQGVHNGYKTLRDVTNLADEELLLSLEEIDAIGLVNMPMLYERWCLLQIIKILKESFRFTLQDNWKYLLIEAVKTNKTDIELLLTNQDAKRFIKLTYEKTLDHGKRPDFVLDLIWFTEKDINNAEAKHKRFVMDAKFYNKGTFERFGGLINVIKHLYYDKNYSENDKNPVFLIHPCFNALPTRVTSQSWGKYSYLGEVNINIGEDKEFYPNHCYGGILLNPIDRELYNDELQRLLGLFLQYKLEDPNTRLNTNDKTIAVPICIRCGSTHVERIYKTSTYKNSRGEWVERTPRSVWTKCTECEQYQIFNHCRTTDSRLIKNGLYWSYHSARAIEPFNMKSPKCGEWGAW</sequence>
<dbReference type="RefSeq" id="WP_248951835.1">
    <property type="nucleotide sequence ID" value="NZ_JAKILB010000020.1"/>
</dbReference>
<gene>
    <name evidence="2" type="ORF">L2740_20235</name>
</gene>
<organism evidence="2 3">
    <name type="scientific">Shewanella pneumatophori</name>
    <dbReference type="NCBI Taxonomy" id="314092"/>
    <lineage>
        <taxon>Bacteria</taxon>
        <taxon>Pseudomonadati</taxon>
        <taxon>Pseudomonadota</taxon>
        <taxon>Gammaproteobacteria</taxon>
        <taxon>Alteromonadales</taxon>
        <taxon>Shewanellaceae</taxon>
        <taxon>Shewanella</taxon>
    </lineage>
</organism>
<evidence type="ECO:0000313" key="2">
    <source>
        <dbReference type="EMBL" id="MCL1140872.1"/>
    </source>
</evidence>
<evidence type="ECO:0000256" key="1">
    <source>
        <dbReference type="SAM" id="Coils"/>
    </source>
</evidence>
<dbReference type="AlphaFoldDB" id="A0A9X1ZJ78"/>
<feature type="coiled-coil region" evidence="1">
    <location>
        <begin position="453"/>
        <end position="480"/>
    </location>
</feature>
<keyword evidence="3" id="KW-1185">Reference proteome</keyword>
<comment type="caution">
    <text evidence="2">The sequence shown here is derived from an EMBL/GenBank/DDBJ whole genome shotgun (WGS) entry which is preliminary data.</text>
</comment>
<keyword evidence="1" id="KW-0175">Coiled coil</keyword>